<gene>
    <name evidence="2" type="ORF">SAMN06296052_10288</name>
</gene>
<dbReference type="Gene3D" id="1.10.472.60">
    <property type="entry name" value="putative protein disulfide isomerase domain"/>
    <property type="match status" value="1"/>
</dbReference>
<evidence type="ECO:0000259" key="1">
    <source>
        <dbReference type="Pfam" id="PF01323"/>
    </source>
</evidence>
<dbReference type="GO" id="GO:0016491">
    <property type="term" value="F:oxidoreductase activity"/>
    <property type="evidence" value="ECO:0007669"/>
    <property type="project" value="InterPro"/>
</dbReference>
<dbReference type="PANTHER" id="PTHR13887">
    <property type="entry name" value="GLUTATHIONE S-TRANSFERASE KAPPA"/>
    <property type="match status" value="1"/>
</dbReference>
<dbReference type="PANTHER" id="PTHR13887:SF54">
    <property type="entry name" value="DSBA FAMILY PROTEIN"/>
    <property type="match status" value="1"/>
</dbReference>
<feature type="domain" description="DSBA-like thioredoxin" evidence="1">
    <location>
        <begin position="22"/>
        <end position="214"/>
    </location>
</feature>
<dbReference type="EMBL" id="FZOQ01000002">
    <property type="protein sequence ID" value="SNS09769.1"/>
    <property type="molecule type" value="Genomic_DNA"/>
</dbReference>
<proteinExistence type="predicted"/>
<dbReference type="AlphaFoldDB" id="A0A239BQ23"/>
<dbReference type="CDD" id="cd03025">
    <property type="entry name" value="DsbA_FrnE_like"/>
    <property type="match status" value="1"/>
</dbReference>
<dbReference type="Gene3D" id="3.40.30.10">
    <property type="entry name" value="Glutaredoxin"/>
    <property type="match status" value="1"/>
</dbReference>
<organism evidence="2 3">
    <name type="scientific">Pontibacter ummariensis</name>
    <dbReference type="NCBI Taxonomy" id="1610492"/>
    <lineage>
        <taxon>Bacteria</taxon>
        <taxon>Pseudomonadati</taxon>
        <taxon>Bacteroidota</taxon>
        <taxon>Cytophagia</taxon>
        <taxon>Cytophagales</taxon>
        <taxon>Hymenobacteraceae</taxon>
        <taxon>Pontibacter</taxon>
    </lineage>
</organism>
<dbReference type="InterPro" id="IPR001853">
    <property type="entry name" value="DSBA-like_thioredoxin_dom"/>
</dbReference>
<protein>
    <recommendedName>
        <fullName evidence="1">DSBA-like thioredoxin domain-containing protein</fullName>
    </recommendedName>
</protein>
<reference evidence="3" key="1">
    <citation type="submission" date="2017-06" db="EMBL/GenBank/DDBJ databases">
        <authorList>
            <person name="Varghese N."/>
            <person name="Submissions S."/>
        </authorList>
    </citation>
    <scope>NUCLEOTIDE SEQUENCE [LARGE SCALE GENOMIC DNA]</scope>
    <source>
        <strain evidence="3">NKM1</strain>
    </source>
</reference>
<dbReference type="SUPFAM" id="SSF52833">
    <property type="entry name" value="Thioredoxin-like"/>
    <property type="match status" value="1"/>
</dbReference>
<evidence type="ECO:0000313" key="3">
    <source>
        <dbReference type="Proteomes" id="UP000198432"/>
    </source>
</evidence>
<sequence>MQKPEEMTKKHDLLDIIHLIYVMDPMCSWCYGFAPVIKQLVAEQEGQMQFKLVMGGLRPGTERPLEEQMKDSIKHHWQDVEKITEQPFDYTFFDRGDFVYDTEPGCRAVVTMRYLKPEQELEMAEAVQSAFYARNNDVTKPAVLASIARTFGVEEDTFLEKFHSQEMQEKTQQDFTIARHLQATAFPSLYLLNGTNIHLVSRGYRPYDGLKAHLQRVLQQVAPDQNPLKE</sequence>
<dbReference type="Pfam" id="PF01323">
    <property type="entry name" value="DSBA"/>
    <property type="match status" value="1"/>
</dbReference>
<evidence type="ECO:0000313" key="2">
    <source>
        <dbReference type="EMBL" id="SNS09769.1"/>
    </source>
</evidence>
<dbReference type="Proteomes" id="UP000198432">
    <property type="component" value="Unassembled WGS sequence"/>
</dbReference>
<keyword evidence="3" id="KW-1185">Reference proteome</keyword>
<dbReference type="InterPro" id="IPR036249">
    <property type="entry name" value="Thioredoxin-like_sf"/>
</dbReference>
<name>A0A239BQ23_9BACT</name>
<accession>A0A239BQ23</accession>